<proteinExistence type="predicted"/>
<gene>
    <name evidence="3" type="ORF">SAMN05216217_102201</name>
</gene>
<dbReference type="InterPro" id="IPR011042">
    <property type="entry name" value="6-blade_b-propeller_TolB-like"/>
</dbReference>
<protein>
    <submittedName>
        <fullName evidence="3">Glucose/arabinose dehydrogenase, beta-propeller fold</fullName>
    </submittedName>
</protein>
<dbReference type="Gene3D" id="2.120.10.30">
    <property type="entry name" value="TolB, C-terminal domain"/>
    <property type="match status" value="1"/>
</dbReference>
<dbReference type="SUPFAM" id="SSF50952">
    <property type="entry name" value="Soluble quinoprotein glucose dehydrogenase"/>
    <property type="match status" value="1"/>
</dbReference>
<feature type="chain" id="PRO_5017238930" evidence="1">
    <location>
        <begin position="22"/>
        <end position="364"/>
    </location>
</feature>
<evidence type="ECO:0000313" key="3">
    <source>
        <dbReference type="EMBL" id="SFM24564.1"/>
    </source>
</evidence>
<reference evidence="4" key="1">
    <citation type="submission" date="2016-10" db="EMBL/GenBank/DDBJ databases">
        <authorList>
            <person name="Varghese N."/>
            <person name="Submissions S."/>
        </authorList>
    </citation>
    <scope>NUCLEOTIDE SEQUENCE [LARGE SCALE GENOMIC DNA]</scope>
    <source>
        <strain evidence="4">DSM 24213</strain>
    </source>
</reference>
<dbReference type="PANTHER" id="PTHR19328:SF75">
    <property type="entry name" value="ALDOSE SUGAR DEHYDROGENASE YLII"/>
    <property type="match status" value="1"/>
</dbReference>
<dbReference type="Proteomes" id="UP000243629">
    <property type="component" value="Unassembled WGS sequence"/>
</dbReference>
<keyword evidence="4" id="KW-1185">Reference proteome</keyword>
<dbReference type="OrthoDB" id="9770043at2"/>
<sequence length="364" mass="39743">MKALQSALLIAGLGLGLTAHAADYRVETLAEGLEFPWSLAFLPEGGMLVTERAGRLRLIDAEGRLQAEPLNGVPSVLVERQGGLMEVALDPEFAENRRLFLSYACGTVEANNTCLASARLVDGTLQDVQEIFRAEFAKRGGAHYGGRIAFLPDQTLVLTLGDAFIHREEAQNPANHLGSIVRLNRDGSVPGDNPWVGQADVRPELYSIGHRNVQGVLWDAANHRLLAHEHGPRGGDELNLIESGNNYGWPKITYGVDYSGAVISPYSEMEGLQQPLLQWTPSIAPSGMALYQGEMFPEWQGSLLVSTLAGQHVRRVSLDGLQVREQESLFSELGERIRDVRVAADGSIHLLTDSPQGRVLRISR</sequence>
<dbReference type="InterPro" id="IPR011041">
    <property type="entry name" value="Quinoprot_gluc/sorb_DH_b-prop"/>
</dbReference>
<feature type="signal peptide" evidence="1">
    <location>
        <begin position="1"/>
        <end position="21"/>
    </location>
</feature>
<dbReference type="STRING" id="1720063.SAMN05216217_102201"/>
<name>A0A1I4P9L0_9GAMM</name>
<evidence type="ECO:0000259" key="2">
    <source>
        <dbReference type="Pfam" id="PF07995"/>
    </source>
</evidence>
<dbReference type="EMBL" id="FOUI01000002">
    <property type="protein sequence ID" value="SFM24564.1"/>
    <property type="molecule type" value="Genomic_DNA"/>
</dbReference>
<feature type="domain" description="Glucose/Sorbosone dehydrogenase" evidence="2">
    <location>
        <begin position="33"/>
        <end position="361"/>
    </location>
</feature>
<dbReference type="Pfam" id="PF07995">
    <property type="entry name" value="GSDH"/>
    <property type="match status" value="1"/>
</dbReference>
<evidence type="ECO:0000256" key="1">
    <source>
        <dbReference type="SAM" id="SignalP"/>
    </source>
</evidence>
<dbReference type="RefSeq" id="WP_093472670.1">
    <property type="nucleotide sequence ID" value="NZ_FOUI01000002.1"/>
</dbReference>
<organism evidence="3 4">
    <name type="scientific">Halopseudomonas yangmingensis</name>
    <dbReference type="NCBI Taxonomy" id="1720063"/>
    <lineage>
        <taxon>Bacteria</taxon>
        <taxon>Pseudomonadati</taxon>
        <taxon>Pseudomonadota</taxon>
        <taxon>Gammaproteobacteria</taxon>
        <taxon>Pseudomonadales</taxon>
        <taxon>Pseudomonadaceae</taxon>
        <taxon>Halopseudomonas</taxon>
    </lineage>
</organism>
<keyword evidence="1" id="KW-0732">Signal</keyword>
<dbReference type="PANTHER" id="PTHR19328">
    <property type="entry name" value="HEDGEHOG-INTERACTING PROTEIN"/>
    <property type="match status" value="1"/>
</dbReference>
<accession>A0A1I4P9L0</accession>
<dbReference type="InterPro" id="IPR012938">
    <property type="entry name" value="Glc/Sorbosone_DH"/>
</dbReference>
<dbReference type="AlphaFoldDB" id="A0A1I4P9L0"/>
<evidence type="ECO:0000313" key="4">
    <source>
        <dbReference type="Proteomes" id="UP000243629"/>
    </source>
</evidence>